<feature type="region of interest" description="Disordered" evidence="1">
    <location>
        <begin position="31"/>
        <end position="54"/>
    </location>
</feature>
<dbReference type="VEuPathDB" id="FungiDB:MYCFIDRAFT_210910"/>
<dbReference type="KEGG" id="pfj:MYCFIDRAFT_210910"/>
<dbReference type="Proteomes" id="UP000016932">
    <property type="component" value="Unassembled WGS sequence"/>
</dbReference>
<proteinExistence type="predicted"/>
<dbReference type="RefSeq" id="XP_007925179.1">
    <property type="nucleotide sequence ID" value="XM_007926988.1"/>
</dbReference>
<gene>
    <name evidence="3" type="ORF">MYCFIDRAFT_210910</name>
</gene>
<reference evidence="3 4" key="1">
    <citation type="journal article" date="2012" name="PLoS Pathog.">
        <title>Diverse lifestyles and strategies of plant pathogenesis encoded in the genomes of eighteen Dothideomycetes fungi.</title>
        <authorList>
            <person name="Ohm R.A."/>
            <person name="Feau N."/>
            <person name="Henrissat B."/>
            <person name="Schoch C.L."/>
            <person name="Horwitz B.A."/>
            <person name="Barry K.W."/>
            <person name="Condon B.J."/>
            <person name="Copeland A.C."/>
            <person name="Dhillon B."/>
            <person name="Glaser F."/>
            <person name="Hesse C.N."/>
            <person name="Kosti I."/>
            <person name="LaButti K."/>
            <person name="Lindquist E.A."/>
            <person name="Lucas S."/>
            <person name="Salamov A.A."/>
            <person name="Bradshaw R.E."/>
            <person name="Ciuffetti L."/>
            <person name="Hamelin R.C."/>
            <person name="Kema G.H.J."/>
            <person name="Lawrence C."/>
            <person name="Scott J.A."/>
            <person name="Spatafora J.W."/>
            <person name="Turgeon B.G."/>
            <person name="de Wit P.J.G.M."/>
            <person name="Zhong S."/>
            <person name="Goodwin S.B."/>
            <person name="Grigoriev I.V."/>
        </authorList>
    </citation>
    <scope>NUCLEOTIDE SEQUENCE [LARGE SCALE GENOMIC DNA]</scope>
    <source>
        <strain evidence="3 4">CIRAD86</strain>
    </source>
</reference>
<evidence type="ECO:0000313" key="4">
    <source>
        <dbReference type="Proteomes" id="UP000016932"/>
    </source>
</evidence>
<keyword evidence="2" id="KW-0732">Signal</keyword>
<dbReference type="EMBL" id="KB446557">
    <property type="protein sequence ID" value="EME84555.1"/>
    <property type="molecule type" value="Genomic_DNA"/>
</dbReference>
<organism evidence="3 4">
    <name type="scientific">Pseudocercospora fijiensis (strain CIRAD86)</name>
    <name type="common">Black leaf streak disease fungus</name>
    <name type="synonym">Mycosphaerella fijiensis</name>
    <dbReference type="NCBI Taxonomy" id="383855"/>
    <lineage>
        <taxon>Eukaryota</taxon>
        <taxon>Fungi</taxon>
        <taxon>Dikarya</taxon>
        <taxon>Ascomycota</taxon>
        <taxon>Pezizomycotina</taxon>
        <taxon>Dothideomycetes</taxon>
        <taxon>Dothideomycetidae</taxon>
        <taxon>Mycosphaerellales</taxon>
        <taxon>Mycosphaerellaceae</taxon>
        <taxon>Pseudocercospora</taxon>
    </lineage>
</organism>
<evidence type="ECO:0000256" key="1">
    <source>
        <dbReference type="SAM" id="MobiDB-lite"/>
    </source>
</evidence>
<feature type="chain" id="PRO_5004030407" evidence="2">
    <location>
        <begin position="17"/>
        <end position="54"/>
    </location>
</feature>
<evidence type="ECO:0000256" key="2">
    <source>
        <dbReference type="SAM" id="SignalP"/>
    </source>
</evidence>
<sequence>MKATIFIAFLAAVCTAVPLAQKPTCWINSSGQKECDPGGKRSIERESSIGFEFE</sequence>
<feature type="signal peptide" evidence="2">
    <location>
        <begin position="1"/>
        <end position="16"/>
    </location>
</feature>
<protein>
    <submittedName>
        <fullName evidence="3">Uncharacterized protein</fullName>
    </submittedName>
</protein>
<name>M2Z406_PSEFD</name>
<accession>M2Z406</accession>
<dbReference type="GeneID" id="19337242"/>
<dbReference type="HOGENOM" id="CLU_3051399_0_0_1"/>
<keyword evidence="4" id="KW-1185">Reference proteome</keyword>
<feature type="compositionally biased region" description="Basic and acidic residues" evidence="1">
    <location>
        <begin position="33"/>
        <end position="47"/>
    </location>
</feature>
<evidence type="ECO:0000313" key="3">
    <source>
        <dbReference type="EMBL" id="EME84555.1"/>
    </source>
</evidence>
<dbReference type="AlphaFoldDB" id="M2Z406"/>